<keyword evidence="4" id="KW-1185">Reference proteome</keyword>
<gene>
    <name evidence="5" type="primary">LOC120257037</name>
</gene>
<organism evidence="4 5">
    <name type="scientific">Dioscorea cayennensis subsp. rotundata</name>
    <name type="common">White Guinea yam</name>
    <name type="synonym">Dioscorea rotundata</name>
    <dbReference type="NCBI Taxonomy" id="55577"/>
    <lineage>
        <taxon>Eukaryota</taxon>
        <taxon>Viridiplantae</taxon>
        <taxon>Streptophyta</taxon>
        <taxon>Embryophyta</taxon>
        <taxon>Tracheophyta</taxon>
        <taxon>Spermatophyta</taxon>
        <taxon>Magnoliopsida</taxon>
        <taxon>Liliopsida</taxon>
        <taxon>Dioscoreales</taxon>
        <taxon>Dioscoreaceae</taxon>
        <taxon>Dioscorea</taxon>
    </lineage>
</organism>
<evidence type="ECO:0000313" key="4">
    <source>
        <dbReference type="Proteomes" id="UP001515500"/>
    </source>
</evidence>
<reference evidence="5" key="1">
    <citation type="submission" date="2025-08" db="UniProtKB">
        <authorList>
            <consortium name="RefSeq"/>
        </authorList>
    </citation>
    <scope>IDENTIFICATION</scope>
</reference>
<protein>
    <submittedName>
        <fullName evidence="5">Receptor-like protein 13</fullName>
    </submittedName>
</protein>
<evidence type="ECO:0000256" key="3">
    <source>
        <dbReference type="ARBA" id="ARBA00022737"/>
    </source>
</evidence>
<evidence type="ECO:0000256" key="1">
    <source>
        <dbReference type="ARBA" id="ARBA00009592"/>
    </source>
</evidence>
<keyword evidence="3" id="KW-0677">Repeat</keyword>
<dbReference type="PANTHER" id="PTHR48062">
    <property type="entry name" value="RECEPTOR-LIKE PROTEIN 14"/>
    <property type="match status" value="1"/>
</dbReference>
<dbReference type="SUPFAM" id="SSF52047">
    <property type="entry name" value="RNI-like"/>
    <property type="match status" value="1"/>
</dbReference>
<dbReference type="Proteomes" id="UP001515500">
    <property type="component" value="Unplaced"/>
</dbReference>
<dbReference type="PANTHER" id="PTHR48062:SF39">
    <property type="entry name" value="LEUCINE-RICH REPEAT-CONTAINING N-TERMINAL PLANT-TYPE DOMAIN-CONTAINING PROTEIN"/>
    <property type="match status" value="1"/>
</dbReference>
<name>A0AB40AZL8_DIOCR</name>
<dbReference type="GO" id="GO:0005886">
    <property type="term" value="C:plasma membrane"/>
    <property type="evidence" value="ECO:0007669"/>
    <property type="project" value="UniProtKB-SubCell"/>
</dbReference>
<comment type="similarity">
    <text evidence="1">Belongs to the RLP family.</text>
</comment>
<dbReference type="AlphaFoldDB" id="A0AB40AZL8"/>
<dbReference type="InterPro" id="IPR032675">
    <property type="entry name" value="LRR_dom_sf"/>
</dbReference>
<proteinExistence type="inferred from homology"/>
<dbReference type="FunFam" id="3.80.10.10:FF:000383">
    <property type="entry name" value="Leucine-rich repeat receptor protein kinase EMS1"/>
    <property type="match status" value="1"/>
</dbReference>
<evidence type="ECO:0000313" key="5">
    <source>
        <dbReference type="RefSeq" id="XP_039120615.1"/>
    </source>
</evidence>
<keyword evidence="2" id="KW-0433">Leucine-rich repeat</keyword>
<dbReference type="InterPro" id="IPR001611">
    <property type="entry name" value="Leu-rich_rpt"/>
</dbReference>
<dbReference type="SUPFAM" id="SSF52058">
    <property type="entry name" value="L domain-like"/>
    <property type="match status" value="1"/>
</dbReference>
<dbReference type="Pfam" id="PF13516">
    <property type="entry name" value="LRR_6"/>
    <property type="match status" value="1"/>
</dbReference>
<dbReference type="Pfam" id="PF00560">
    <property type="entry name" value="LRR_1"/>
    <property type="match status" value="2"/>
</dbReference>
<dbReference type="GO" id="GO:0012505">
    <property type="term" value="C:endomembrane system"/>
    <property type="evidence" value="ECO:0007669"/>
    <property type="project" value="UniProtKB-SubCell"/>
</dbReference>
<dbReference type="InterPro" id="IPR051502">
    <property type="entry name" value="RLP_Defense_Trigger"/>
</dbReference>
<accession>A0AB40AZL8</accession>
<dbReference type="RefSeq" id="XP_039120615.1">
    <property type="nucleotide sequence ID" value="XM_039264681.1"/>
</dbReference>
<evidence type="ECO:0000256" key="2">
    <source>
        <dbReference type="ARBA" id="ARBA00022614"/>
    </source>
</evidence>
<sequence>MSRLENLHLSENSLNERIIPCLIRASSLKTLDLSWNNMGGNFSLKEFSKLDKLELLDLRRNKLYGDIPLMSNEWTSLKGLSIKYNQLNGTSLEGLCMIKNLEELDISFNNLNSDIPDCFRYLSSLNYLDISHNQLETRFSSSIFENLTRLEFAAFSDNNLKGTLSVSSFANNTKLKFLDLSNNYQLELETEDLGSPPSFQLKGIALTNCIVNKVSQSIPTFLSTQYMIEYIDLSGNNLKGNIPLWLLENKTNLTNLSLRDNSLTGSFILPSQRTKLEYFDVSNNKLTGEIPLSIGTIFPNLWYLNMSNNLLQGVIPSSVKNLSYLEYLYLSDNNLSGQFSNFVKELPHLDILDLSINQFQGTLSK</sequence>
<dbReference type="Pfam" id="PF13855">
    <property type="entry name" value="LRR_8"/>
    <property type="match status" value="2"/>
</dbReference>
<dbReference type="PRINTS" id="PR00019">
    <property type="entry name" value="LEURICHRPT"/>
</dbReference>
<dbReference type="Gene3D" id="3.80.10.10">
    <property type="entry name" value="Ribonuclease Inhibitor"/>
    <property type="match status" value="2"/>
</dbReference>
<dbReference type="SMART" id="SM00365">
    <property type="entry name" value="LRR_SD22"/>
    <property type="match status" value="5"/>
</dbReference>
<dbReference type="GeneID" id="120257037"/>